<evidence type="ECO:0000256" key="6">
    <source>
        <dbReference type="SAM" id="Phobius"/>
    </source>
</evidence>
<dbReference type="CDD" id="cd04085">
    <property type="entry name" value="delta_endotoxin_C"/>
    <property type="match status" value="1"/>
</dbReference>
<dbReference type="InterPro" id="IPR005639">
    <property type="entry name" value="Pest_crys_dom_I"/>
</dbReference>
<comment type="similarity">
    <text evidence="1">Belongs to the delta endotoxin family.</text>
</comment>
<keyword evidence="6" id="KW-1133">Transmembrane helix</keyword>
<dbReference type="Pfam" id="PF03944">
    <property type="entry name" value="Endotoxin_C"/>
    <property type="match status" value="1"/>
</dbReference>
<dbReference type="Gene3D" id="2.60.120.260">
    <property type="entry name" value="Galactose-binding domain-like"/>
    <property type="match status" value="3"/>
</dbReference>
<dbReference type="InterPro" id="IPR001178">
    <property type="entry name" value="Pest_cryst_dom_II"/>
</dbReference>
<feature type="domain" description="Pesticidal crystal protein" evidence="7">
    <location>
        <begin position="306"/>
        <end position="515"/>
    </location>
</feature>
<evidence type="ECO:0000259" key="7">
    <source>
        <dbReference type="Pfam" id="PF00555"/>
    </source>
</evidence>
<dbReference type="GO" id="GO:0030435">
    <property type="term" value="P:sporulation resulting in formation of a cellular spore"/>
    <property type="evidence" value="ECO:0007669"/>
    <property type="project" value="UniProtKB-KW"/>
</dbReference>
<dbReference type="RefSeq" id="WP_098343937.1">
    <property type="nucleotide sequence ID" value="NZ_NTRR01000072.1"/>
</dbReference>
<dbReference type="GO" id="GO:0005102">
    <property type="term" value="F:signaling receptor binding"/>
    <property type="evidence" value="ECO:0007669"/>
    <property type="project" value="InterPro"/>
</dbReference>
<dbReference type="GO" id="GO:0001907">
    <property type="term" value="P:symbiont-mediated killing of host cell"/>
    <property type="evidence" value="ECO:0007669"/>
    <property type="project" value="InterPro"/>
</dbReference>
<evidence type="ECO:0000256" key="4">
    <source>
        <dbReference type="ARBA" id="ARBA00023026"/>
    </source>
</evidence>
<keyword evidence="6" id="KW-0812">Transmembrane</keyword>
<dbReference type="Gene3D" id="1.20.190.10">
    <property type="entry name" value="Pesticidal crystal protein, N-terminal domain"/>
    <property type="match status" value="1"/>
</dbReference>
<dbReference type="Pfam" id="PF00555">
    <property type="entry name" value="Endotoxin_M"/>
    <property type="match status" value="1"/>
</dbReference>
<dbReference type="InterPro" id="IPR038979">
    <property type="entry name" value="Pest_crys"/>
</dbReference>
<protein>
    <recommendedName>
        <fullName evidence="5">Crystaline entomocidal protoxin</fullName>
    </recommendedName>
</protein>
<evidence type="ECO:0000256" key="2">
    <source>
        <dbReference type="ARBA" id="ARBA00022656"/>
    </source>
</evidence>
<dbReference type="InterPro" id="IPR036716">
    <property type="entry name" value="Pest_crys_N_sf"/>
</dbReference>
<dbReference type="InterPro" id="IPR048645">
    <property type="entry name" value="Cry1Ac-like_dom-VII"/>
</dbReference>
<keyword evidence="2" id="KW-0800">Toxin</keyword>
<feature type="domain" description="Pesticidal crystal protein" evidence="9">
    <location>
        <begin position="114"/>
        <end position="298"/>
    </location>
</feature>
<gene>
    <name evidence="12" type="ORF">CN307_28950</name>
</gene>
<keyword evidence="4" id="KW-0843">Virulence</keyword>
<evidence type="ECO:0000313" key="13">
    <source>
        <dbReference type="Proteomes" id="UP000220032"/>
    </source>
</evidence>
<evidence type="ECO:0000256" key="1">
    <source>
        <dbReference type="ARBA" id="ARBA00007819"/>
    </source>
</evidence>
<evidence type="ECO:0000256" key="5">
    <source>
        <dbReference type="ARBA" id="ARBA00029653"/>
    </source>
</evidence>
<reference evidence="12 13" key="1">
    <citation type="submission" date="2017-09" db="EMBL/GenBank/DDBJ databases">
        <title>Large-scale bioinformatics analysis of Bacillus genomes uncovers conserved roles of natural products in bacterial physiology.</title>
        <authorList>
            <consortium name="Agbiome Team Llc"/>
            <person name="Bleich R.M."/>
            <person name="Grubbs K.J."/>
            <person name="Santa Maria K.C."/>
            <person name="Allen S.E."/>
            <person name="Farag S."/>
            <person name="Shank E.A."/>
            <person name="Bowers A."/>
        </authorList>
    </citation>
    <scope>NUCLEOTIDE SEQUENCE [LARGE SCALE GENOMIC DNA]</scope>
    <source>
        <strain evidence="12 13">AFS022681</strain>
    </source>
</reference>
<dbReference type="Pfam" id="PF03945">
    <property type="entry name" value="Endotoxin_N"/>
    <property type="match status" value="1"/>
</dbReference>
<organism evidence="12 13">
    <name type="scientific">Bacillus cereus</name>
    <dbReference type="NCBI Taxonomy" id="1396"/>
    <lineage>
        <taxon>Bacteria</taxon>
        <taxon>Bacillati</taxon>
        <taxon>Bacillota</taxon>
        <taxon>Bacilli</taxon>
        <taxon>Bacillales</taxon>
        <taxon>Bacillaceae</taxon>
        <taxon>Bacillus</taxon>
        <taxon>Bacillus cereus group</taxon>
    </lineage>
</organism>
<evidence type="ECO:0000259" key="8">
    <source>
        <dbReference type="Pfam" id="PF03944"/>
    </source>
</evidence>
<evidence type="ECO:0000259" key="9">
    <source>
        <dbReference type="Pfam" id="PF03945"/>
    </source>
</evidence>
<feature type="transmembrane region" description="Helical" evidence="6">
    <location>
        <begin position="74"/>
        <end position="98"/>
    </location>
</feature>
<name>A0A2A8ZRX1_BACCE</name>
<keyword evidence="6" id="KW-0472">Membrane</keyword>
<dbReference type="SUPFAM" id="SSF49785">
    <property type="entry name" value="Galactose-binding domain-like"/>
    <property type="match status" value="2"/>
</dbReference>
<dbReference type="GO" id="GO:0090729">
    <property type="term" value="F:toxin activity"/>
    <property type="evidence" value="ECO:0007669"/>
    <property type="project" value="UniProtKB-KW"/>
</dbReference>
<accession>A0A2A8ZRX1</accession>
<dbReference type="Proteomes" id="UP000220032">
    <property type="component" value="Unassembled WGS sequence"/>
</dbReference>
<dbReference type="InterPro" id="IPR036399">
    <property type="entry name" value="Pest_cryst_cen_dom_sf"/>
</dbReference>
<evidence type="ECO:0000313" key="12">
    <source>
        <dbReference type="EMBL" id="PFE08199.1"/>
    </source>
</evidence>
<dbReference type="InterPro" id="IPR008979">
    <property type="entry name" value="Galactose-bd-like_sf"/>
</dbReference>
<feature type="domain" description="Cry1Ac-like" evidence="11">
    <location>
        <begin position="1050"/>
        <end position="1129"/>
    </location>
</feature>
<dbReference type="AlphaFoldDB" id="A0A2A8ZRX1"/>
<dbReference type="EMBL" id="NTRR01000072">
    <property type="protein sequence ID" value="PFE08199.1"/>
    <property type="molecule type" value="Genomic_DNA"/>
</dbReference>
<dbReference type="InterPro" id="IPR041587">
    <property type="entry name" value="Cry_V"/>
</dbReference>
<dbReference type="SUPFAM" id="SSF56849">
    <property type="entry name" value="delta-Endotoxin (insectocide), N-terminal domain"/>
    <property type="match status" value="1"/>
</dbReference>
<dbReference type="SUPFAM" id="SSF51096">
    <property type="entry name" value="delta-Endotoxin (insectocide), middle domain"/>
    <property type="match status" value="1"/>
</dbReference>
<sequence>MKQNYNNNNYEIMNNNGGCYQPRYPLANAPGSDIQQMNYKNWMDMCNLGESGEAFANSDALRNGIVSGLAITSYILSLSFPVASAVTGIISVLLPILWPGDAGTPGTVQAQFTWEQLMSAVEELIDENILALVRDNAIRELQKLQISIRDYEQAICNLKTDPTNETYKADVRREFNDAEDQAKFAIIDLKASGYEILLLASYAQAANLHLLLLRDVVQYGESWGFSPAEVEQYYSNTNTIGNPGMLQLLATYTDYCINWYKTGLQKQHITGDWNKFNDFRRDMTLMVLDLVALWPTYNPRYYPVPTKTQLTRTINTRLLIDPHNQQRTPISQIEYDVVANPILFTWLRQIDFYIRYSAVNPNSLSGFKHYYQHTMSDKLYETGIRGTLGNETQSLKVPTPQSKDEVWSITLESSGTYYLKNIYFHLTKSADQRISIYQSSGAFTKWGLPCRPNNANPCEPCDPTNPCTNEITNLTDPCNDKSLYSHRFSYFGGIPNVRNTRGPYYSYGWTHLSVDENNLIDAEKITQIPAVKASQAPAGVVIRGPGSTGGDLIELTPDAYVEWNMTFPPLNETARYYRMRFRYACKSQSTLYFAPGLSGISIPNGQITLNPTYSTEPLTYNSFSYIEANEVIAHYTWVTSLNFLLYLSASSPIIIDKIEIIPIEGSLEEYQANQNLDKAWKAVNALFTDDAKNALQLGVTDYDVDQAANKVDCMSDDVFPQEKMVLLDQVKFAKRLSQKRNLLNDGDFESPDWSGMNGWNTSPNVYVMADNPDFKGRYLNMPGATSSQFTSNVYPTYAYQKVDESKLKPYTRYLVRGFVASSKELELFVSRYGKEVHDKMNISSRSMNTWNQPVSVQDSCGTGQVSGYTALSDTCQANAYPTMLPTKGLCEEKQQFVFHIDVGEINQRTDLGIGVGFKISSPDGMAQLSNVEVIEANPLTGEALARVKKREQKWKTKMEQQCAQSETMILAAQRAVDALFTDAKKDRLKATTTMQNIVTAEEKVKAIPYVYDSDFEDIPGMTFDIFTQLQSQVRNAFGLYGYRNVIQNGDFSAGLATWHATAGADIQERDGRSHVLVISNWSANISQEVCVQPERGYVLRVTARKEGSGKGYVTLTDCTAENTETVTFTANEDVTIPRPPVRRRKSVTPPVCDKPRYAESFGIVPDDTYMMNRSQASYGTESCSCGCGKTIRNGAESCQTKPYQPTPSLNGSLSDYITKTIEIFPETNRVQIEIGETEGSFMVESVELICIEE</sequence>
<proteinExistence type="inferred from homology"/>
<dbReference type="PANTHER" id="PTHR37003">
    <property type="entry name" value="ENDOTOXIN_N DOMAIN-CONTAINING PROTEIN-RELATED"/>
    <property type="match status" value="1"/>
</dbReference>
<comment type="caution">
    <text evidence="12">The sequence shown here is derived from an EMBL/GenBank/DDBJ whole genome shotgun (WGS) entry which is preliminary data.</text>
</comment>
<feature type="domain" description="Pesticidal crystal protein Cry" evidence="10">
    <location>
        <begin position="743"/>
        <end position="935"/>
    </location>
</feature>
<dbReference type="Pfam" id="PF17997">
    <property type="entry name" value="Cry1Ac_D5"/>
    <property type="match status" value="1"/>
</dbReference>
<dbReference type="InterPro" id="IPR005638">
    <property type="entry name" value="Pest_crys_dom-III"/>
</dbReference>
<keyword evidence="3" id="KW-0749">Sporulation</keyword>
<dbReference type="PANTHER" id="PTHR37003:SF2">
    <property type="entry name" value="PESTICIDAL CRYSTAL PROTEIN N-TERMINAL DOMAIN-CONTAINING PROTEIN"/>
    <property type="match status" value="1"/>
</dbReference>
<evidence type="ECO:0000256" key="3">
    <source>
        <dbReference type="ARBA" id="ARBA00022969"/>
    </source>
</evidence>
<evidence type="ECO:0000259" key="11">
    <source>
        <dbReference type="Pfam" id="PF21463"/>
    </source>
</evidence>
<evidence type="ECO:0000259" key="10">
    <source>
        <dbReference type="Pfam" id="PF17997"/>
    </source>
</evidence>
<feature type="domain" description="Pesticidal crystal protein" evidence="8">
    <location>
        <begin position="525"/>
        <end position="664"/>
    </location>
</feature>
<dbReference type="Pfam" id="PF21463">
    <property type="entry name" value="Cry1Ac_dom-VII"/>
    <property type="match status" value="1"/>
</dbReference>
<dbReference type="Gene3D" id="2.100.10.10">
    <property type="entry name" value="Pesticidal crystal protein, central domain"/>
    <property type="match status" value="1"/>
</dbReference>